<dbReference type="AlphaFoldDB" id="A0A1I0S8F8"/>
<dbReference type="PROSITE" id="PS51257">
    <property type="entry name" value="PROKAR_LIPOPROTEIN"/>
    <property type="match status" value="1"/>
</dbReference>
<dbReference type="Pfam" id="PF14298">
    <property type="entry name" value="DUF4374"/>
    <property type="match status" value="1"/>
</dbReference>
<name>A0A1I0S8F8_9BACT</name>
<protein>
    <recommendedName>
        <fullName evidence="4">DUF4374 domain-containing protein</fullName>
    </recommendedName>
</protein>
<dbReference type="EMBL" id="FOJG01000002">
    <property type="protein sequence ID" value="SEW52260.1"/>
    <property type="molecule type" value="Genomic_DNA"/>
</dbReference>
<dbReference type="OrthoDB" id="738440at2"/>
<feature type="signal peptide" evidence="1">
    <location>
        <begin position="1"/>
        <end position="23"/>
    </location>
</feature>
<reference evidence="3" key="1">
    <citation type="submission" date="2016-10" db="EMBL/GenBank/DDBJ databases">
        <authorList>
            <person name="Varghese N."/>
            <person name="Submissions S."/>
        </authorList>
    </citation>
    <scope>NUCLEOTIDE SEQUENCE [LARGE SCALE GENOMIC DNA]</scope>
    <source>
        <strain evidence="3">DSM 3695</strain>
    </source>
</reference>
<dbReference type="RefSeq" id="WP_089898655.1">
    <property type="nucleotide sequence ID" value="NZ_FOJG01000002.1"/>
</dbReference>
<dbReference type="STRING" id="29529.SAMN04488122_4742"/>
<organism evidence="2 3">
    <name type="scientific">Chitinophaga arvensicola</name>
    <dbReference type="NCBI Taxonomy" id="29529"/>
    <lineage>
        <taxon>Bacteria</taxon>
        <taxon>Pseudomonadati</taxon>
        <taxon>Bacteroidota</taxon>
        <taxon>Chitinophagia</taxon>
        <taxon>Chitinophagales</taxon>
        <taxon>Chitinophagaceae</taxon>
        <taxon>Chitinophaga</taxon>
    </lineage>
</organism>
<sequence>MFIKRQSSTLLMGLCVSAVSIFSAGCSKDDKPADNGGGNGGGTTKSKFVFVVYTDGSGGEAGRYIVPVEDATKGTLTTTGVGVETEAYSFIRQDNKLFGIVYAAQGPTTPYKLDADGKLVKAAAAINTEFTGIYGTVNKDAYVGGSVNRSKESSVATLYRFDAVGNKVAGRNTVDLAKITGTEEMAVWNGLTQVGNKIYVPYSSTPGVSGQNTKYVDSTWIAVFSYPELAFQKVIRDGRTGFIGNWFGMQGVQQTEDGDVYAWSTAGGSGTLKSTKHSAIIRIKKDTEVFDQSYFFDIEAATGSKLARGEYIADGKFLMTIYATNETGGVSGGRVKLAIVDVFRKTVTYVSGVPEHAQMSYNMKVYVDADKKTAYYVMKEDSGKLYLYVIDVAGASGKQGVYFQGISDVTSITKLNY</sequence>
<accession>A0A1I0S8F8</accession>
<dbReference type="Proteomes" id="UP000199310">
    <property type="component" value="Unassembled WGS sequence"/>
</dbReference>
<evidence type="ECO:0000256" key="1">
    <source>
        <dbReference type="SAM" id="SignalP"/>
    </source>
</evidence>
<keyword evidence="3" id="KW-1185">Reference proteome</keyword>
<keyword evidence="1" id="KW-0732">Signal</keyword>
<evidence type="ECO:0000313" key="3">
    <source>
        <dbReference type="Proteomes" id="UP000199310"/>
    </source>
</evidence>
<proteinExistence type="predicted"/>
<evidence type="ECO:0008006" key="4">
    <source>
        <dbReference type="Google" id="ProtNLM"/>
    </source>
</evidence>
<feature type="chain" id="PRO_5011663764" description="DUF4374 domain-containing protein" evidence="1">
    <location>
        <begin position="24"/>
        <end position="417"/>
    </location>
</feature>
<dbReference type="InterPro" id="IPR025401">
    <property type="entry name" value="DUF4374"/>
</dbReference>
<gene>
    <name evidence="2" type="ORF">SAMN04488122_4742</name>
</gene>
<evidence type="ECO:0000313" key="2">
    <source>
        <dbReference type="EMBL" id="SEW52260.1"/>
    </source>
</evidence>